<evidence type="ECO:0000313" key="2">
    <source>
        <dbReference type="EMBL" id="TCO51435.1"/>
    </source>
</evidence>
<accession>A0A4R2J8Z3</accession>
<protein>
    <submittedName>
        <fullName evidence="2">Uncharacterized protein</fullName>
    </submittedName>
</protein>
<sequence length="33" mass="3649">MHRKLQTADLAKFSPGLSQQPTRGEQLKPGQLS</sequence>
<dbReference type="EMBL" id="SLWR01000001">
    <property type="protein sequence ID" value="TCO51435.1"/>
    <property type="molecule type" value="Genomic_DNA"/>
</dbReference>
<keyword evidence="3" id="KW-1185">Reference proteome</keyword>
<reference evidence="2 3" key="1">
    <citation type="journal article" date="2015" name="Stand. Genomic Sci.">
        <title>Genomic Encyclopedia of Bacterial and Archaeal Type Strains, Phase III: the genomes of soil and plant-associated and newly described type strains.</title>
        <authorList>
            <person name="Whitman W.B."/>
            <person name="Woyke T."/>
            <person name="Klenk H.P."/>
            <person name="Zhou Y."/>
            <person name="Lilburn T.G."/>
            <person name="Beck B.J."/>
            <person name="De Vos P."/>
            <person name="Vandamme P."/>
            <person name="Eisen J.A."/>
            <person name="Garrity G."/>
            <person name="Hugenholtz P."/>
            <person name="Kyrpides N.C."/>
        </authorList>
    </citation>
    <scope>NUCLEOTIDE SEQUENCE [LARGE SCALE GENOMIC DNA]</scope>
    <source>
        <strain evidence="2 3">VKM Ac-2541</strain>
    </source>
</reference>
<feature type="region of interest" description="Disordered" evidence="1">
    <location>
        <begin position="1"/>
        <end position="33"/>
    </location>
</feature>
<proteinExistence type="predicted"/>
<evidence type="ECO:0000313" key="3">
    <source>
        <dbReference type="Proteomes" id="UP000295573"/>
    </source>
</evidence>
<dbReference type="Proteomes" id="UP000295573">
    <property type="component" value="Unassembled WGS sequence"/>
</dbReference>
<comment type="caution">
    <text evidence="2">The sequence shown here is derived from an EMBL/GenBank/DDBJ whole genome shotgun (WGS) entry which is preliminary data.</text>
</comment>
<name>A0A4R2J8Z3_9ACTN</name>
<dbReference type="AlphaFoldDB" id="A0A4R2J8Z3"/>
<gene>
    <name evidence="2" type="ORF">EV646_101425</name>
</gene>
<organism evidence="2 3">
    <name type="scientific">Kribbella antiqua</name>
    <dbReference type="NCBI Taxonomy" id="2512217"/>
    <lineage>
        <taxon>Bacteria</taxon>
        <taxon>Bacillati</taxon>
        <taxon>Actinomycetota</taxon>
        <taxon>Actinomycetes</taxon>
        <taxon>Propionibacteriales</taxon>
        <taxon>Kribbellaceae</taxon>
        <taxon>Kribbella</taxon>
    </lineage>
</organism>
<evidence type="ECO:0000256" key="1">
    <source>
        <dbReference type="SAM" id="MobiDB-lite"/>
    </source>
</evidence>